<evidence type="ECO:0000313" key="7">
    <source>
        <dbReference type="Proteomes" id="UP000637002"/>
    </source>
</evidence>
<dbReference type="GO" id="GO:0003700">
    <property type="term" value="F:DNA-binding transcription factor activity"/>
    <property type="evidence" value="ECO:0007669"/>
    <property type="project" value="InterPro"/>
</dbReference>
<reference evidence="6" key="1">
    <citation type="journal article" date="2014" name="Int. J. Syst. Evol. Microbiol.">
        <title>Complete genome sequence of Corynebacterium casei LMG S-19264T (=DSM 44701T), isolated from a smear-ripened cheese.</title>
        <authorList>
            <consortium name="US DOE Joint Genome Institute (JGI-PGF)"/>
            <person name="Walter F."/>
            <person name="Albersmeier A."/>
            <person name="Kalinowski J."/>
            <person name="Ruckert C."/>
        </authorList>
    </citation>
    <scope>NUCLEOTIDE SEQUENCE</scope>
    <source>
        <strain evidence="6">CGMCC 1.12919</strain>
    </source>
</reference>
<reference evidence="6" key="2">
    <citation type="submission" date="2020-09" db="EMBL/GenBank/DDBJ databases">
        <authorList>
            <person name="Sun Q."/>
            <person name="Zhou Y."/>
        </authorList>
    </citation>
    <scope>NUCLEOTIDE SEQUENCE</scope>
    <source>
        <strain evidence="6">CGMCC 1.12919</strain>
    </source>
</reference>
<gene>
    <name evidence="6" type="ORF">GCM10010994_19590</name>
</gene>
<feature type="domain" description="HTH lysR-type" evidence="5">
    <location>
        <begin position="1"/>
        <end position="59"/>
    </location>
</feature>
<dbReference type="InterPro" id="IPR036388">
    <property type="entry name" value="WH-like_DNA-bd_sf"/>
</dbReference>
<organism evidence="6 7">
    <name type="scientific">Chelatococcus reniformis</name>
    <dbReference type="NCBI Taxonomy" id="1494448"/>
    <lineage>
        <taxon>Bacteria</taxon>
        <taxon>Pseudomonadati</taxon>
        <taxon>Pseudomonadota</taxon>
        <taxon>Alphaproteobacteria</taxon>
        <taxon>Hyphomicrobiales</taxon>
        <taxon>Chelatococcaceae</taxon>
        <taxon>Chelatococcus</taxon>
    </lineage>
</organism>
<dbReference type="InterPro" id="IPR058163">
    <property type="entry name" value="LysR-type_TF_proteobact-type"/>
</dbReference>
<evidence type="ECO:0000256" key="3">
    <source>
        <dbReference type="ARBA" id="ARBA00023125"/>
    </source>
</evidence>
<dbReference type="CDD" id="cd08422">
    <property type="entry name" value="PBP2_CrgA_like"/>
    <property type="match status" value="1"/>
</dbReference>
<dbReference type="GO" id="GO:0006351">
    <property type="term" value="P:DNA-templated transcription"/>
    <property type="evidence" value="ECO:0007669"/>
    <property type="project" value="TreeGrafter"/>
</dbReference>
<dbReference type="Proteomes" id="UP000637002">
    <property type="component" value="Unassembled WGS sequence"/>
</dbReference>
<dbReference type="PANTHER" id="PTHR30537">
    <property type="entry name" value="HTH-TYPE TRANSCRIPTIONAL REGULATOR"/>
    <property type="match status" value="1"/>
</dbReference>
<evidence type="ECO:0000256" key="4">
    <source>
        <dbReference type="ARBA" id="ARBA00023163"/>
    </source>
</evidence>
<dbReference type="RefSeq" id="WP_188608966.1">
    <property type="nucleotide sequence ID" value="NZ_BMGG01000003.1"/>
</dbReference>
<dbReference type="GO" id="GO:0043565">
    <property type="term" value="F:sequence-specific DNA binding"/>
    <property type="evidence" value="ECO:0007669"/>
    <property type="project" value="TreeGrafter"/>
</dbReference>
<dbReference type="SUPFAM" id="SSF53850">
    <property type="entry name" value="Periplasmic binding protein-like II"/>
    <property type="match status" value="1"/>
</dbReference>
<dbReference type="InterPro" id="IPR005119">
    <property type="entry name" value="LysR_subst-bd"/>
</dbReference>
<dbReference type="PANTHER" id="PTHR30537:SF5">
    <property type="entry name" value="HTH-TYPE TRANSCRIPTIONAL ACTIVATOR TTDR-RELATED"/>
    <property type="match status" value="1"/>
</dbReference>
<dbReference type="InterPro" id="IPR000847">
    <property type="entry name" value="LysR_HTH_N"/>
</dbReference>
<dbReference type="InterPro" id="IPR036390">
    <property type="entry name" value="WH_DNA-bd_sf"/>
</dbReference>
<keyword evidence="7" id="KW-1185">Reference proteome</keyword>
<dbReference type="SUPFAM" id="SSF46785">
    <property type="entry name" value="Winged helix' DNA-binding domain"/>
    <property type="match status" value="1"/>
</dbReference>
<dbReference type="Pfam" id="PF03466">
    <property type="entry name" value="LysR_substrate"/>
    <property type="match status" value="1"/>
</dbReference>
<dbReference type="Pfam" id="PF00126">
    <property type="entry name" value="HTH_1"/>
    <property type="match status" value="1"/>
</dbReference>
<keyword evidence="3" id="KW-0238">DNA-binding</keyword>
<keyword evidence="2" id="KW-0805">Transcription regulation</keyword>
<dbReference type="AlphaFoldDB" id="A0A916U556"/>
<evidence type="ECO:0000256" key="2">
    <source>
        <dbReference type="ARBA" id="ARBA00023015"/>
    </source>
</evidence>
<dbReference type="Gene3D" id="1.10.10.10">
    <property type="entry name" value="Winged helix-like DNA-binding domain superfamily/Winged helix DNA-binding domain"/>
    <property type="match status" value="1"/>
</dbReference>
<evidence type="ECO:0000259" key="5">
    <source>
        <dbReference type="PROSITE" id="PS50931"/>
    </source>
</evidence>
<accession>A0A916U556</accession>
<dbReference type="FunFam" id="1.10.10.10:FF:000001">
    <property type="entry name" value="LysR family transcriptional regulator"/>
    <property type="match status" value="1"/>
</dbReference>
<proteinExistence type="inferred from homology"/>
<comment type="similarity">
    <text evidence="1">Belongs to the LysR transcriptional regulatory family.</text>
</comment>
<comment type="caution">
    <text evidence="6">The sequence shown here is derived from an EMBL/GenBank/DDBJ whole genome shotgun (WGS) entry which is preliminary data.</text>
</comment>
<keyword evidence="4" id="KW-0804">Transcription</keyword>
<name>A0A916U556_9HYPH</name>
<protein>
    <submittedName>
        <fullName evidence="6">Transcriptional regulator</fullName>
    </submittedName>
</protein>
<sequence>MDRLTSLTVFTRVVEAGGFSAAARRLNMSVTMVSSHVQALEQHLGARLLNRTTRKVSPTEIGHAYYERASQILAELDDADRLVGALHATPRGLLRVYTSMHLLRFLSPVVDEFLTLYPAVALDLTVGDRMVDLIEEGFDLAIRTIVPADSSLIVRRLTPWRHVLACAPSYLKTHPAPQVPADLAHHNCLRYTFYPFGDEWRLEGPDGTLNAVKVSGNLVTNSAETLRYLAVKGRGLFLAPTFMIADDIAAGTLVRLMPQYRPQEFAINALYPHRHNLSTKVRSFLDLVAERFAEHRRWMNPDEG</sequence>
<dbReference type="PROSITE" id="PS50931">
    <property type="entry name" value="HTH_LYSR"/>
    <property type="match status" value="1"/>
</dbReference>
<dbReference type="Gene3D" id="3.40.190.290">
    <property type="match status" value="1"/>
</dbReference>
<dbReference type="EMBL" id="BMGG01000003">
    <property type="protein sequence ID" value="GGC61115.1"/>
    <property type="molecule type" value="Genomic_DNA"/>
</dbReference>
<evidence type="ECO:0000256" key="1">
    <source>
        <dbReference type="ARBA" id="ARBA00009437"/>
    </source>
</evidence>
<evidence type="ECO:0000313" key="6">
    <source>
        <dbReference type="EMBL" id="GGC61115.1"/>
    </source>
</evidence>